<evidence type="ECO:0000256" key="1">
    <source>
        <dbReference type="SAM" id="Phobius"/>
    </source>
</evidence>
<keyword evidence="2" id="KW-0732">Signal</keyword>
<dbReference type="InParanoid" id="C3Z7P6"/>
<proteinExistence type="predicted"/>
<dbReference type="PANTHER" id="PTHR19328">
    <property type="entry name" value="HEDGEHOG-INTERACTING PROTEIN"/>
    <property type="match status" value="1"/>
</dbReference>
<keyword evidence="1" id="KW-1133">Transmembrane helix</keyword>
<dbReference type="Pfam" id="PF07995">
    <property type="entry name" value="GSDH"/>
    <property type="match status" value="1"/>
</dbReference>
<dbReference type="SUPFAM" id="SSF50952">
    <property type="entry name" value="Soluble quinoprotein glucose dehydrogenase"/>
    <property type="match status" value="1"/>
</dbReference>
<feature type="chain" id="PRO_5002936414" description="Glucose/Sorbosone dehydrogenase domain-containing protein" evidence="2">
    <location>
        <begin position="28"/>
        <end position="475"/>
    </location>
</feature>
<dbReference type="EMBL" id="GG666591">
    <property type="protein sequence ID" value="EEN51401.1"/>
    <property type="molecule type" value="Genomic_DNA"/>
</dbReference>
<keyword evidence="1" id="KW-0472">Membrane</keyword>
<feature type="domain" description="Glucose/Sorbosone dehydrogenase" evidence="3">
    <location>
        <begin position="58"/>
        <end position="367"/>
    </location>
</feature>
<sequence length="475" mass="51947">MSFKVGLSSHISVALFVCLATIHLTWAAEECPPVSSERLVQNQYPGCVCLQEFASDLRSPVAMLQPDDGTGRFYIVEQLGVVRVADRYGRLRREPLLDLRRRVLTSDRAGDERGLLGMALHPRFNENGYLYVYYTTEAGDTMKAVGEPRAVVSRLNVSTDDENKLKEKVDPRYEKVLLEIEQPTDRNNGGQLLFGPDGLLYITVGDGGAGGDAAGDRSSLLGKILRIDVDGAGPERPYGIPADNPFVSKVMWPDARPEVFALGFRNPWRCSLDPVDDGGDGSGRMYCGDVGDSGYEEINIISKGGDHGWPDREGHTCQNPTPGSCAGDDIPPIDVYARTQGERIAVIGGVMYRGCGVPDVRGLYLYADYLGLMNKELFYLDEQPNGSWMNGSICVLDNRACVTDLQSSVKIEDHFILAFGQDFEGEVYLLTTTSPVVSQRTGRIFRLVDPRSAASSVSVVPVAFLLSLALMVISI</sequence>
<protein>
    <recommendedName>
        <fullName evidence="3">Glucose/Sorbosone dehydrogenase domain-containing protein</fullName>
    </recommendedName>
</protein>
<reference evidence="4" key="1">
    <citation type="journal article" date="2008" name="Nature">
        <title>The amphioxus genome and the evolution of the chordate karyotype.</title>
        <authorList>
            <consortium name="US DOE Joint Genome Institute (JGI-PGF)"/>
            <person name="Putnam N.H."/>
            <person name="Butts T."/>
            <person name="Ferrier D.E.K."/>
            <person name="Furlong R.F."/>
            <person name="Hellsten U."/>
            <person name="Kawashima T."/>
            <person name="Robinson-Rechavi M."/>
            <person name="Shoguchi E."/>
            <person name="Terry A."/>
            <person name="Yu J.-K."/>
            <person name="Benito-Gutierrez E.L."/>
            <person name="Dubchak I."/>
            <person name="Garcia-Fernandez J."/>
            <person name="Gibson-Brown J.J."/>
            <person name="Grigoriev I.V."/>
            <person name="Horton A.C."/>
            <person name="de Jong P.J."/>
            <person name="Jurka J."/>
            <person name="Kapitonov V.V."/>
            <person name="Kohara Y."/>
            <person name="Kuroki Y."/>
            <person name="Lindquist E."/>
            <person name="Lucas S."/>
            <person name="Osoegawa K."/>
            <person name="Pennacchio L.A."/>
            <person name="Salamov A.A."/>
            <person name="Satou Y."/>
            <person name="Sauka-Spengler T."/>
            <person name="Schmutz J."/>
            <person name="Shin-I T."/>
            <person name="Toyoda A."/>
            <person name="Bronner-Fraser M."/>
            <person name="Fujiyama A."/>
            <person name="Holland L.Z."/>
            <person name="Holland P.W.H."/>
            <person name="Satoh N."/>
            <person name="Rokhsar D.S."/>
        </authorList>
    </citation>
    <scope>NUCLEOTIDE SEQUENCE [LARGE SCALE GENOMIC DNA]</scope>
    <source>
        <strain evidence="4">S238N-H82</strain>
        <tissue evidence="4">Testes</tissue>
    </source>
</reference>
<evidence type="ECO:0000313" key="4">
    <source>
        <dbReference type="EMBL" id="EEN51401.1"/>
    </source>
</evidence>
<dbReference type="InterPro" id="IPR011041">
    <property type="entry name" value="Quinoprot_gluc/sorb_DH_b-prop"/>
</dbReference>
<feature type="transmembrane region" description="Helical" evidence="1">
    <location>
        <begin position="453"/>
        <end position="473"/>
    </location>
</feature>
<organism>
    <name type="scientific">Branchiostoma floridae</name>
    <name type="common">Florida lancelet</name>
    <name type="synonym">Amphioxus</name>
    <dbReference type="NCBI Taxonomy" id="7739"/>
    <lineage>
        <taxon>Eukaryota</taxon>
        <taxon>Metazoa</taxon>
        <taxon>Chordata</taxon>
        <taxon>Cephalochordata</taxon>
        <taxon>Leptocardii</taxon>
        <taxon>Amphioxiformes</taxon>
        <taxon>Branchiostomatidae</taxon>
        <taxon>Branchiostoma</taxon>
    </lineage>
</organism>
<dbReference type="PANTHER" id="PTHR19328:SF75">
    <property type="entry name" value="ALDOSE SUGAR DEHYDROGENASE YLII"/>
    <property type="match status" value="1"/>
</dbReference>
<evidence type="ECO:0000256" key="2">
    <source>
        <dbReference type="SAM" id="SignalP"/>
    </source>
</evidence>
<dbReference type="InterPro" id="IPR012938">
    <property type="entry name" value="Glc/Sorbosone_DH"/>
</dbReference>
<accession>C3Z7P6</accession>
<dbReference type="eggNOG" id="ENOG502QQKP">
    <property type="taxonomic scope" value="Eukaryota"/>
</dbReference>
<gene>
    <name evidence="4" type="ORF">BRAFLDRAFT_119012</name>
</gene>
<evidence type="ECO:0000259" key="3">
    <source>
        <dbReference type="Pfam" id="PF07995"/>
    </source>
</evidence>
<dbReference type="Gene3D" id="2.120.10.30">
    <property type="entry name" value="TolB, C-terminal domain"/>
    <property type="match status" value="1"/>
</dbReference>
<dbReference type="AlphaFoldDB" id="C3Z7P6"/>
<name>C3Z7P6_BRAFL</name>
<keyword evidence="1" id="KW-0812">Transmembrane</keyword>
<feature type="signal peptide" evidence="2">
    <location>
        <begin position="1"/>
        <end position="27"/>
    </location>
</feature>
<dbReference type="InterPro" id="IPR011042">
    <property type="entry name" value="6-blade_b-propeller_TolB-like"/>
</dbReference>